<protein>
    <submittedName>
        <fullName evidence="1">Uncharacterized protein</fullName>
    </submittedName>
</protein>
<comment type="caution">
    <text evidence="1">The sequence shown here is derived from an EMBL/GenBank/DDBJ whole genome shotgun (WGS) entry which is preliminary data.</text>
</comment>
<dbReference type="EMBL" id="CM055105">
    <property type="protein sequence ID" value="KAJ7530641.1"/>
    <property type="molecule type" value="Genomic_DNA"/>
</dbReference>
<evidence type="ECO:0000313" key="1">
    <source>
        <dbReference type="EMBL" id="KAJ7530641.1"/>
    </source>
</evidence>
<keyword evidence="2" id="KW-1185">Reference proteome</keyword>
<name>A0ACC2BLN0_DIPCM</name>
<accession>A0ACC2BLN0</accession>
<organism evidence="1 2">
    <name type="scientific">Diphasiastrum complanatum</name>
    <name type="common">Issler's clubmoss</name>
    <name type="synonym">Lycopodium complanatum</name>
    <dbReference type="NCBI Taxonomy" id="34168"/>
    <lineage>
        <taxon>Eukaryota</taxon>
        <taxon>Viridiplantae</taxon>
        <taxon>Streptophyta</taxon>
        <taxon>Embryophyta</taxon>
        <taxon>Tracheophyta</taxon>
        <taxon>Lycopodiopsida</taxon>
        <taxon>Lycopodiales</taxon>
        <taxon>Lycopodiaceae</taxon>
        <taxon>Lycopodioideae</taxon>
        <taxon>Diphasiastrum</taxon>
    </lineage>
</organism>
<evidence type="ECO:0000313" key="2">
    <source>
        <dbReference type="Proteomes" id="UP001162992"/>
    </source>
</evidence>
<proteinExistence type="predicted"/>
<gene>
    <name evidence="1" type="ORF">O6H91_14G012200</name>
</gene>
<sequence>MDLFRGKRNAGASEYMSGALDCDTTADFEAEELQVLRGVELLYTDKLNEANDFFDALRTEHARFSLQHAEVAVLFAVMSSDKDDLVRATTLLTETESLACQQAQRFSTHSNVRRMNDAVSSIKTWALGKIARQSVINISAAKVALEKEEQRAEGTKDQLVQNHRARRARLWALQIQAECHLMASLLQIIGAGESWTAMVKVGYKLKRAWGFYQHCRKKLRQLIQEWIAMGGSFNLTESYSTPTGNISSGSESDNEDQTEMKTLDSSAIDTISLEKKLEELHLTDAKEECSFDIFGPHDLHVDGADLAALRLDQKLVLDTDKDIREDLELSSLRIGLEFGAGAINLFVSLIPSSYQKAIEIMGVPGEREQGLSLLGKVAATNHPRSPLASLMLLQYHTTIMGLLSSTEEHSKAARAVFGNLLPTWKGGSIFRLLQSRLLCYEGCIKEASAIVASLPTKVDSYSKNTRLCNQRLNFLIMDELGWCLLLQGKFATAADCFYRLFLETVSFKLYYACLQAVCLWQADDESFQNRAATDLLQSLPDLRWDKQEHGPLEQYGLSIADRFINTNEAPQLPALEMASFYNGFQHMDKATIEHHMQCIEQALHSNQPKYGRRPEYQPNGLKRNEMVCRYLLGICQKCMGTKEKAEENFRYVISNSEDYCGNIVPYSCYELACMLLEVESTAQEGMHLLEQSLSYSAHEFQGRLKFVVCEVLKRYGYQSSSFSSSVTGTGLNLKSVSEQFIKGAVNLMRSETSK</sequence>
<reference evidence="2" key="1">
    <citation type="journal article" date="2024" name="Proc. Natl. Acad. Sci. U.S.A.">
        <title>Extraordinary preservation of gene collinearity over three hundred million years revealed in homosporous lycophytes.</title>
        <authorList>
            <person name="Li C."/>
            <person name="Wickell D."/>
            <person name="Kuo L.Y."/>
            <person name="Chen X."/>
            <person name="Nie B."/>
            <person name="Liao X."/>
            <person name="Peng D."/>
            <person name="Ji J."/>
            <person name="Jenkins J."/>
            <person name="Williams M."/>
            <person name="Shu S."/>
            <person name="Plott C."/>
            <person name="Barry K."/>
            <person name="Rajasekar S."/>
            <person name="Grimwood J."/>
            <person name="Han X."/>
            <person name="Sun S."/>
            <person name="Hou Z."/>
            <person name="He W."/>
            <person name="Dai G."/>
            <person name="Sun C."/>
            <person name="Schmutz J."/>
            <person name="Leebens-Mack J.H."/>
            <person name="Li F.W."/>
            <person name="Wang L."/>
        </authorList>
    </citation>
    <scope>NUCLEOTIDE SEQUENCE [LARGE SCALE GENOMIC DNA]</scope>
    <source>
        <strain evidence="2">cv. PW_Plant_1</strain>
    </source>
</reference>
<dbReference type="Proteomes" id="UP001162992">
    <property type="component" value="Chromosome 14"/>
</dbReference>